<evidence type="ECO:0000256" key="4">
    <source>
        <dbReference type="ARBA" id="ARBA00022969"/>
    </source>
</evidence>
<proteinExistence type="inferred from homology"/>
<dbReference type="InterPro" id="IPR038658">
    <property type="entry name" value="SsgB_sf"/>
</dbReference>
<dbReference type="InterPro" id="IPR006776">
    <property type="entry name" value="SsgB"/>
</dbReference>
<name>A0A6G3R4J8_9ACTN</name>
<dbReference type="GO" id="GO:0000917">
    <property type="term" value="P:division septum assembly"/>
    <property type="evidence" value="ECO:0007669"/>
    <property type="project" value="UniProtKB-KW"/>
</dbReference>
<protein>
    <submittedName>
        <fullName evidence="7">SsgA family sporulation/cell division regulator</fullName>
    </submittedName>
</protein>
<reference evidence="7" key="1">
    <citation type="submission" date="2020-01" db="EMBL/GenBank/DDBJ databases">
        <title>Insect and environment-associated Actinomycetes.</title>
        <authorList>
            <person name="Currrie C."/>
            <person name="Chevrette M."/>
            <person name="Carlson C."/>
            <person name="Stubbendieck R."/>
            <person name="Wendt-Pienkowski E."/>
        </authorList>
    </citation>
    <scope>NUCLEOTIDE SEQUENCE</scope>
    <source>
        <strain evidence="7">SID14436</strain>
    </source>
</reference>
<sequence>MSVVEQYARAHVVTDADPLLGDRGAVPVVLRYDPGADPRSVRVALPGSGTPEWTVPRELLEQGLHMPAGHGEVQVWPCGRVQTVVEFHTARGVSVVQFENKVLTRFLSRTYAAAAEPVPH</sequence>
<keyword evidence="4" id="KW-0749">Sporulation</keyword>
<evidence type="ECO:0000256" key="1">
    <source>
        <dbReference type="ARBA" id="ARBA00004431"/>
    </source>
</evidence>
<comment type="subcellular location">
    <subcellularLocation>
        <location evidence="1">Cell septum</location>
    </subcellularLocation>
</comment>
<keyword evidence="6" id="KW-0131">Cell cycle</keyword>
<evidence type="ECO:0000256" key="2">
    <source>
        <dbReference type="ARBA" id="ARBA00009323"/>
    </source>
</evidence>
<dbReference type="Gene3D" id="2.30.31.20">
    <property type="entry name" value="Sporulation-specific cell division protein SsgB"/>
    <property type="match status" value="1"/>
</dbReference>
<gene>
    <name evidence="7" type="ORF">G3I53_32715</name>
</gene>
<evidence type="ECO:0000256" key="3">
    <source>
        <dbReference type="ARBA" id="ARBA00022618"/>
    </source>
</evidence>
<evidence type="ECO:0000256" key="5">
    <source>
        <dbReference type="ARBA" id="ARBA00023210"/>
    </source>
</evidence>
<dbReference type="RefSeq" id="WP_164337415.1">
    <property type="nucleotide sequence ID" value="NZ_JAAGMD010000891.1"/>
</dbReference>
<organism evidence="7">
    <name type="scientific">Streptomyces sp. SID14436</name>
    <dbReference type="NCBI Taxonomy" id="2706070"/>
    <lineage>
        <taxon>Bacteria</taxon>
        <taxon>Bacillati</taxon>
        <taxon>Actinomycetota</taxon>
        <taxon>Actinomycetes</taxon>
        <taxon>Kitasatosporales</taxon>
        <taxon>Streptomycetaceae</taxon>
        <taxon>Streptomyces</taxon>
    </lineage>
</organism>
<dbReference type="AlphaFoldDB" id="A0A6G3R4J8"/>
<evidence type="ECO:0000256" key="6">
    <source>
        <dbReference type="ARBA" id="ARBA00023306"/>
    </source>
</evidence>
<comment type="similarity">
    <text evidence="2">Belongs to the SsgA family.</text>
</comment>
<comment type="caution">
    <text evidence="7">The sequence shown here is derived from an EMBL/GenBank/DDBJ whole genome shotgun (WGS) entry which is preliminary data.</text>
</comment>
<dbReference type="GO" id="GO:0030435">
    <property type="term" value="P:sporulation resulting in formation of a cellular spore"/>
    <property type="evidence" value="ECO:0007669"/>
    <property type="project" value="UniProtKB-KW"/>
</dbReference>
<keyword evidence="5" id="KW-0717">Septation</keyword>
<dbReference type="GO" id="GO:0030428">
    <property type="term" value="C:cell septum"/>
    <property type="evidence" value="ECO:0007669"/>
    <property type="project" value="UniProtKB-SubCell"/>
</dbReference>
<keyword evidence="3 7" id="KW-0132">Cell division</keyword>
<dbReference type="Pfam" id="PF04686">
    <property type="entry name" value="SsgA"/>
    <property type="match status" value="1"/>
</dbReference>
<evidence type="ECO:0000313" key="7">
    <source>
        <dbReference type="EMBL" id="NEA90673.1"/>
    </source>
</evidence>
<accession>A0A6G3R4J8</accession>
<dbReference type="EMBL" id="JAAGMD010000891">
    <property type="protein sequence ID" value="NEA90673.1"/>
    <property type="molecule type" value="Genomic_DNA"/>
</dbReference>